<dbReference type="Gramene" id="PUZ41172">
    <property type="protein sequence ID" value="PUZ41172"/>
    <property type="gene ID" value="GQ55_9G482800"/>
</dbReference>
<feature type="region of interest" description="Disordered" evidence="1">
    <location>
        <begin position="53"/>
        <end position="132"/>
    </location>
</feature>
<dbReference type="Proteomes" id="UP000244336">
    <property type="component" value="Chromosome 9"/>
</dbReference>
<accession>A0A2T7CCV4</accession>
<feature type="region of interest" description="Disordered" evidence="1">
    <location>
        <begin position="147"/>
        <end position="201"/>
    </location>
</feature>
<feature type="compositionally biased region" description="Low complexity" evidence="1">
    <location>
        <begin position="76"/>
        <end position="87"/>
    </location>
</feature>
<name>A0A2T7CCV4_9POAL</name>
<evidence type="ECO:0000256" key="1">
    <source>
        <dbReference type="SAM" id="MobiDB-lite"/>
    </source>
</evidence>
<feature type="compositionally biased region" description="Basic residues" evidence="1">
    <location>
        <begin position="186"/>
        <end position="195"/>
    </location>
</feature>
<dbReference type="PRINTS" id="PR01217">
    <property type="entry name" value="PRICHEXTENSN"/>
</dbReference>
<protein>
    <submittedName>
        <fullName evidence="2">Uncharacterized protein</fullName>
    </submittedName>
</protein>
<gene>
    <name evidence="2" type="ORF">GQ55_9G482800</name>
</gene>
<feature type="compositionally biased region" description="Pro residues" evidence="1">
    <location>
        <begin position="168"/>
        <end position="184"/>
    </location>
</feature>
<evidence type="ECO:0000313" key="2">
    <source>
        <dbReference type="EMBL" id="PUZ41172.1"/>
    </source>
</evidence>
<proteinExistence type="predicted"/>
<sequence length="219" mass="23567">MARVLSFVEFGRRCPSSPDYSPLTVAPSPRAASPEYTPVSLLWRAGTPEYAPSTALRLGPPVSPPPLRGAAFPDYSPSSSPSRPASPEYTPLGRRGWWVGSPDHAPSSTSTASHAASPDYAPSSTPTTYRVASPEYTPVSRLWRAAGSPDYWPSHPPPGAESPYCVPAGPPRAPPARAPPPPSPARRYRRRHHPYQRSGADNCTWSASGINHGQRHLVF</sequence>
<evidence type="ECO:0000313" key="3">
    <source>
        <dbReference type="Proteomes" id="UP000244336"/>
    </source>
</evidence>
<dbReference type="STRING" id="1504633.A0A2T7CCV4"/>
<feature type="compositionally biased region" description="Low complexity" evidence="1">
    <location>
        <begin position="101"/>
        <end position="119"/>
    </location>
</feature>
<feature type="region of interest" description="Disordered" evidence="1">
    <location>
        <begin position="14"/>
        <end position="34"/>
    </location>
</feature>
<organism evidence="2 3">
    <name type="scientific">Panicum hallii var. hallii</name>
    <dbReference type="NCBI Taxonomy" id="1504633"/>
    <lineage>
        <taxon>Eukaryota</taxon>
        <taxon>Viridiplantae</taxon>
        <taxon>Streptophyta</taxon>
        <taxon>Embryophyta</taxon>
        <taxon>Tracheophyta</taxon>
        <taxon>Spermatophyta</taxon>
        <taxon>Magnoliopsida</taxon>
        <taxon>Liliopsida</taxon>
        <taxon>Poales</taxon>
        <taxon>Poaceae</taxon>
        <taxon>PACMAD clade</taxon>
        <taxon>Panicoideae</taxon>
        <taxon>Panicodae</taxon>
        <taxon>Paniceae</taxon>
        <taxon>Panicinae</taxon>
        <taxon>Panicum</taxon>
        <taxon>Panicum sect. Panicum</taxon>
    </lineage>
</organism>
<keyword evidence="3" id="KW-1185">Reference proteome</keyword>
<dbReference type="EMBL" id="CM009757">
    <property type="protein sequence ID" value="PUZ41172.1"/>
    <property type="molecule type" value="Genomic_DNA"/>
</dbReference>
<reference evidence="2 3" key="1">
    <citation type="submission" date="2018-04" db="EMBL/GenBank/DDBJ databases">
        <title>WGS assembly of Panicum hallii var. hallii HAL2.</title>
        <authorList>
            <person name="Lovell J."/>
            <person name="Jenkins J."/>
            <person name="Lowry D."/>
            <person name="Mamidi S."/>
            <person name="Sreedasyam A."/>
            <person name="Weng X."/>
            <person name="Barry K."/>
            <person name="Bonette J."/>
            <person name="Campitelli B."/>
            <person name="Daum C."/>
            <person name="Gordon S."/>
            <person name="Gould B."/>
            <person name="Lipzen A."/>
            <person name="MacQueen A."/>
            <person name="Palacio-Mejia J."/>
            <person name="Plott C."/>
            <person name="Shakirov E."/>
            <person name="Shu S."/>
            <person name="Yoshinaga Y."/>
            <person name="Zane M."/>
            <person name="Rokhsar D."/>
            <person name="Grimwood J."/>
            <person name="Schmutz J."/>
            <person name="Juenger T."/>
        </authorList>
    </citation>
    <scope>NUCLEOTIDE SEQUENCE [LARGE SCALE GENOMIC DNA]</scope>
    <source>
        <strain evidence="3">cv. HAL2</strain>
    </source>
</reference>
<dbReference type="AlphaFoldDB" id="A0A2T7CCV4"/>
<dbReference type="OrthoDB" id="694901at2759"/>